<feature type="region of interest" description="Disordered" evidence="2">
    <location>
        <begin position="110"/>
        <end position="137"/>
    </location>
</feature>
<accession>A0ABW6KTM6</accession>
<feature type="compositionally biased region" description="Basic and acidic residues" evidence="2">
    <location>
        <begin position="126"/>
        <end position="136"/>
    </location>
</feature>
<proteinExistence type="predicted"/>
<comment type="caution">
    <text evidence="3">The sequence shown here is derived from an EMBL/GenBank/DDBJ whole genome shotgun (WGS) entry which is preliminary data.</text>
</comment>
<protein>
    <submittedName>
        <fullName evidence="3">DUF6262 family protein</fullName>
    </submittedName>
</protein>
<dbReference type="InterPro" id="IPR046229">
    <property type="entry name" value="TnpC-like"/>
</dbReference>
<keyword evidence="4" id="KW-1185">Reference proteome</keyword>
<gene>
    <name evidence="3" type="ORF">ACFYNZ_17245</name>
</gene>
<evidence type="ECO:0000313" key="4">
    <source>
        <dbReference type="Proteomes" id="UP001601197"/>
    </source>
</evidence>
<dbReference type="RefSeq" id="WP_388348026.1">
    <property type="nucleotide sequence ID" value="NZ_JBIAFJ010000014.1"/>
</dbReference>
<dbReference type="EMBL" id="JBIAFJ010000014">
    <property type="protein sequence ID" value="MFE9171241.1"/>
    <property type="molecule type" value="Genomic_DNA"/>
</dbReference>
<keyword evidence="1" id="KW-0175">Coiled coil</keyword>
<evidence type="ECO:0000313" key="3">
    <source>
        <dbReference type="EMBL" id="MFE9171241.1"/>
    </source>
</evidence>
<reference evidence="3 4" key="1">
    <citation type="submission" date="2024-10" db="EMBL/GenBank/DDBJ databases">
        <title>The Natural Products Discovery Center: Release of the First 8490 Sequenced Strains for Exploring Actinobacteria Biosynthetic Diversity.</title>
        <authorList>
            <person name="Kalkreuter E."/>
            <person name="Kautsar S.A."/>
            <person name="Yang D."/>
            <person name="Bader C.D."/>
            <person name="Teijaro C.N."/>
            <person name="Fluegel L."/>
            <person name="Davis C.M."/>
            <person name="Simpson J.R."/>
            <person name="Lauterbach L."/>
            <person name="Steele A.D."/>
            <person name="Gui C."/>
            <person name="Meng S."/>
            <person name="Li G."/>
            <person name="Viehrig K."/>
            <person name="Ye F."/>
            <person name="Su P."/>
            <person name="Kiefer A.F."/>
            <person name="Nichols A."/>
            <person name="Cepeda A.J."/>
            <person name="Yan W."/>
            <person name="Fan B."/>
            <person name="Jiang Y."/>
            <person name="Adhikari A."/>
            <person name="Zheng C.-J."/>
            <person name="Schuster L."/>
            <person name="Cowan T.M."/>
            <person name="Smanski M.J."/>
            <person name="Chevrette M.G."/>
            <person name="De Carvalho L.P.S."/>
            <person name="Shen B."/>
        </authorList>
    </citation>
    <scope>NUCLEOTIDE SEQUENCE [LARGE SCALE GENOMIC DNA]</scope>
    <source>
        <strain evidence="3 4">NPDC007147</strain>
    </source>
</reference>
<feature type="coiled-coil region" evidence="1">
    <location>
        <begin position="227"/>
        <end position="261"/>
    </location>
</feature>
<name>A0ABW6KTM6_9ACTN</name>
<sequence length="266" mass="29022">MDSSANLPYASAFICTRFRIVSDVRDMVSGGWCGRHISRPCPKTAADGCYFCDNFQSDRQLLPIHRDTLARTIELQADAAAAGRSRAADVNARLATAVGHLIARITDQEHDGMSRCPTTSPAAGARQRETKLRTDNSSHLAEAAQQRRLDCIARVQAVLEALERDGGAVTVAGVAARARVSRTFLYDAAQATLLARLRDLANKQPATGRPALPDHQRISTKSHESVVRALREANRKLHVENERLRNELAVALGQLRDLRRGLGASV</sequence>
<dbReference type="Pfam" id="PF19776">
    <property type="entry name" value="DUF6262"/>
    <property type="match status" value="1"/>
</dbReference>
<evidence type="ECO:0000256" key="1">
    <source>
        <dbReference type="SAM" id="Coils"/>
    </source>
</evidence>
<dbReference type="Proteomes" id="UP001601197">
    <property type="component" value="Unassembled WGS sequence"/>
</dbReference>
<evidence type="ECO:0000256" key="2">
    <source>
        <dbReference type="SAM" id="MobiDB-lite"/>
    </source>
</evidence>
<organism evidence="3 4">
    <name type="scientific">Streptomyces kebangsaanensis</name>
    <dbReference type="NCBI Taxonomy" id="864058"/>
    <lineage>
        <taxon>Bacteria</taxon>
        <taxon>Bacillati</taxon>
        <taxon>Actinomycetota</taxon>
        <taxon>Actinomycetes</taxon>
        <taxon>Kitasatosporales</taxon>
        <taxon>Streptomycetaceae</taxon>
        <taxon>Streptomyces</taxon>
    </lineage>
</organism>